<name>A0A4S8QC00_9ACTN</name>
<comment type="caution">
    <text evidence="1">The sequence shown here is derived from an EMBL/GenBank/DDBJ whole genome shotgun (WGS) entry which is preliminary data.</text>
</comment>
<dbReference type="Gene3D" id="3.40.430.10">
    <property type="entry name" value="Dihydrofolate Reductase, subunit A"/>
    <property type="match status" value="1"/>
</dbReference>
<evidence type="ECO:0000313" key="1">
    <source>
        <dbReference type="EMBL" id="THV41810.1"/>
    </source>
</evidence>
<reference evidence="1 2" key="2">
    <citation type="submission" date="2019-05" db="EMBL/GenBank/DDBJ databases">
        <title>Glycomyces buryatensis sp. nov.</title>
        <authorList>
            <person name="Nikitina E."/>
        </authorList>
    </citation>
    <scope>NUCLEOTIDE SEQUENCE [LARGE SCALE GENOMIC DNA]</scope>
    <source>
        <strain evidence="1 2">18</strain>
    </source>
</reference>
<sequence length="88" mass="9251">MLGRVQGIAAAREYAGDRLVDVAAGQIGGQALRLGLIDQVVMNVVPVVFGSGRPFFAAGGTHEPLMFGNPSKVVPGDGVTHFVYDVRR</sequence>
<evidence type="ECO:0000313" key="2">
    <source>
        <dbReference type="Proteomes" id="UP000308760"/>
    </source>
</evidence>
<dbReference type="InterPro" id="IPR024072">
    <property type="entry name" value="DHFR-like_dom_sf"/>
</dbReference>
<evidence type="ECO:0008006" key="3">
    <source>
        <dbReference type="Google" id="ProtNLM"/>
    </source>
</evidence>
<dbReference type="Proteomes" id="UP000308760">
    <property type="component" value="Unassembled WGS sequence"/>
</dbReference>
<organism evidence="1 2">
    <name type="scientific">Glycomyces buryatensis</name>
    <dbReference type="NCBI Taxonomy" id="2570927"/>
    <lineage>
        <taxon>Bacteria</taxon>
        <taxon>Bacillati</taxon>
        <taxon>Actinomycetota</taxon>
        <taxon>Actinomycetes</taxon>
        <taxon>Glycomycetales</taxon>
        <taxon>Glycomycetaceae</taxon>
        <taxon>Glycomyces</taxon>
    </lineage>
</organism>
<accession>A0A4S8QC00</accession>
<proteinExistence type="predicted"/>
<reference evidence="2" key="1">
    <citation type="submission" date="2019-04" db="EMBL/GenBank/DDBJ databases">
        <title>Nocardioides xinjiangensis sp. nov.</title>
        <authorList>
            <person name="Liu S."/>
        </authorList>
    </citation>
    <scope>NUCLEOTIDE SEQUENCE [LARGE SCALE GENOMIC DNA]</scope>
    <source>
        <strain evidence="2">18</strain>
    </source>
</reference>
<protein>
    <recommendedName>
        <fullName evidence="3">Bacterial bifunctional deaminase-reductase C-terminal domain-containing protein</fullName>
    </recommendedName>
</protein>
<dbReference type="SUPFAM" id="SSF53597">
    <property type="entry name" value="Dihydrofolate reductase-like"/>
    <property type="match status" value="1"/>
</dbReference>
<keyword evidence="2" id="KW-1185">Reference proteome</keyword>
<dbReference type="RefSeq" id="WP_136534324.1">
    <property type="nucleotide sequence ID" value="NZ_STGY01000039.1"/>
</dbReference>
<dbReference type="AlphaFoldDB" id="A0A4S8QC00"/>
<dbReference type="EMBL" id="STGY01000039">
    <property type="protein sequence ID" value="THV41810.1"/>
    <property type="molecule type" value="Genomic_DNA"/>
</dbReference>
<dbReference type="OrthoDB" id="2313602at2"/>
<gene>
    <name evidence="1" type="ORF">FAB82_09595</name>
</gene>